<feature type="compositionally biased region" description="Low complexity" evidence="1">
    <location>
        <begin position="103"/>
        <end position="115"/>
    </location>
</feature>
<dbReference type="OMA" id="AKSSHNK"/>
<sequence>MFRLSYRFMARPALRKGAVKVAKAAKVLPAKGLGQPAASALKAPVAPLLEMVPPKVPTLGITPPSHATVKPADSGKLKTASPKKPAKKPTKHVAKVTKDALHTPTKAKAKPVTPKLGTKPVKLRLASKRRLKAKGAPKAPKSVKPEAPHHATSKPKRK</sequence>
<protein>
    <submittedName>
        <fullName evidence="2">Uncharacterized protein</fullName>
    </submittedName>
</protein>
<evidence type="ECO:0000313" key="3">
    <source>
        <dbReference type="Proteomes" id="UP000283634"/>
    </source>
</evidence>
<gene>
    <name evidence="2" type="ORF">TraAM80_07238</name>
</gene>
<comment type="caution">
    <text evidence="2">The sequence shown here is derived from an EMBL/GenBank/DDBJ whole genome shotgun (WGS) entry which is preliminary data.</text>
</comment>
<evidence type="ECO:0000256" key="1">
    <source>
        <dbReference type="SAM" id="MobiDB-lite"/>
    </source>
</evidence>
<reference evidence="2 3" key="1">
    <citation type="journal article" date="2018" name="BMC Genomics">
        <title>Genomic comparison of Trypanosoma conorhini and Trypanosoma rangeli to Trypanosoma cruzi strains of high and low virulence.</title>
        <authorList>
            <person name="Bradwell K.R."/>
            <person name="Koparde V.N."/>
            <person name="Matveyev A.V."/>
            <person name="Serrano M.G."/>
            <person name="Alves J.M."/>
            <person name="Parikh H."/>
            <person name="Huang B."/>
            <person name="Lee V."/>
            <person name="Espinosa-Alvarez O."/>
            <person name="Ortiz P.A."/>
            <person name="Costa-Martins A.G."/>
            <person name="Teixeira M.M."/>
            <person name="Buck G.A."/>
        </authorList>
    </citation>
    <scope>NUCLEOTIDE SEQUENCE [LARGE SCALE GENOMIC DNA]</scope>
    <source>
        <strain evidence="2 3">AM80</strain>
    </source>
</reference>
<dbReference type="EMBL" id="MKGL01000292">
    <property type="protein sequence ID" value="RNF01088.1"/>
    <property type="molecule type" value="Genomic_DNA"/>
</dbReference>
<evidence type="ECO:0000313" key="2">
    <source>
        <dbReference type="EMBL" id="RNF01088.1"/>
    </source>
</evidence>
<dbReference type="RefSeq" id="XP_029236129.1">
    <property type="nucleotide sequence ID" value="XM_029384040.1"/>
</dbReference>
<organism evidence="2 3">
    <name type="scientific">Trypanosoma rangeli</name>
    <dbReference type="NCBI Taxonomy" id="5698"/>
    <lineage>
        <taxon>Eukaryota</taxon>
        <taxon>Discoba</taxon>
        <taxon>Euglenozoa</taxon>
        <taxon>Kinetoplastea</taxon>
        <taxon>Metakinetoplastina</taxon>
        <taxon>Trypanosomatida</taxon>
        <taxon>Trypanosomatidae</taxon>
        <taxon>Trypanosoma</taxon>
        <taxon>Herpetosoma</taxon>
    </lineage>
</organism>
<feature type="compositionally biased region" description="Basic residues" evidence="1">
    <location>
        <begin position="84"/>
        <end position="95"/>
    </location>
</feature>
<accession>A0A3R7MEJ6</accession>
<dbReference type="OrthoDB" id="253071at2759"/>
<dbReference type="AlphaFoldDB" id="A0A3R7MEJ6"/>
<feature type="compositionally biased region" description="Basic residues" evidence="1">
    <location>
        <begin position="121"/>
        <end position="135"/>
    </location>
</feature>
<dbReference type="Proteomes" id="UP000283634">
    <property type="component" value="Unassembled WGS sequence"/>
</dbReference>
<dbReference type="GeneID" id="40331171"/>
<feature type="region of interest" description="Disordered" evidence="1">
    <location>
        <begin position="59"/>
        <end position="158"/>
    </location>
</feature>
<keyword evidence="3" id="KW-1185">Reference proteome</keyword>
<name>A0A3R7MEJ6_TRYRA</name>
<proteinExistence type="predicted"/>